<dbReference type="SMART" id="SM00320">
    <property type="entry name" value="WD40"/>
    <property type="match status" value="6"/>
</dbReference>
<dbReference type="Pfam" id="PF13839">
    <property type="entry name" value="PC-Esterase"/>
    <property type="match status" value="1"/>
</dbReference>
<dbReference type="InterPro" id="IPR055410">
    <property type="entry name" value="Beta-prop_CAF1B_HIR1"/>
</dbReference>
<evidence type="ECO:0000256" key="17">
    <source>
        <dbReference type="ARBA" id="ARBA00023242"/>
    </source>
</evidence>
<keyword evidence="7" id="KW-0677">Repeat</keyword>
<feature type="transmembrane region" description="Helical" evidence="21">
    <location>
        <begin position="38"/>
        <end position="62"/>
    </location>
</feature>
<comment type="similarity">
    <text evidence="4">Belongs to the PC-esterase family. TBL subfamily.</text>
</comment>
<evidence type="ECO:0000256" key="15">
    <source>
        <dbReference type="ARBA" id="ARBA00023172"/>
    </source>
</evidence>
<dbReference type="Proteomes" id="UP001634393">
    <property type="component" value="Unassembled WGS sequence"/>
</dbReference>
<dbReference type="PROSITE" id="PS50294">
    <property type="entry name" value="WD_REPEATS_REGION"/>
    <property type="match status" value="2"/>
</dbReference>
<keyword evidence="17" id="KW-0539">Nucleus</keyword>
<keyword evidence="8" id="KW-0227">DNA damage</keyword>
<dbReference type="InterPro" id="IPR026057">
    <property type="entry name" value="TBL_C"/>
</dbReference>
<sequence length="879" mass="99123">MGFSMERMSSLNKSVSFKQRASSVGSPRISRKTWVSKLFHVLIIIGSLVSFLLAVGCGYLYVLPNLTYAFHDHKDRFSDFDDASNTCDVFDGNWVLDDSYPLYNASECPFVEQGFNCLGNGRMDEDYLKWRWKPKNCEILRVNARVVLERLRNKRVVFVGDSMSRTQWESLICLLMTGLEDKRNVYEVNGNNITKQIRFLGVRFGDFNFTIEFYRSVFLVQHNWAPKHVLKRVRSTLKLDKLDDISNEWIDSDVLIFNSGQWWVPGKLFGVGCYFQVDNSVKLGMSIADAFGTALQTWASWVDNMINPNKTRVFFRTFEPSHWRNLTHRQCNVTKLPLEETEGKDFSPFSDSVFRVVKNMTVPVTVVHITPMSAYRSDAHVGTWGDRPSLSDCSHWCLPGVPDTWNEIVISYLLGNFDPASECQQNKEEEMRGGTIQINWHDLKPVLTCDFHPQSGLLATGGADYDIKLWTTIASEDEKKAPGVAYHSNLSYHSSAVNVLRFSPSGEQLASGADGGEMILWKLHSTDAGEVWKVLKSLVFHRKDVLDLQWSTDGAYLISGSVDNSCIIWDASKGSVHQILDTHSHYVQGVAWDPLGKYAASLSSDRTCRIYFNKPSKSKGVEKTNYVCQHVIAKAEQQMSEESESTRIHLFHDETLPSFFRRLAWSTDGSFLLLPAGSHKSTLTSDPVNTAYVFSRKDLSRPALMLPGASKPIVAVRFCPMTFKLRGSTTSPFFKLPYRLIFAVATLNSLYIYDTESIQPILVMAGIHYAAITDIAWSPTGNYLALSSQDGYCTLLEFDNEELGSPMLISVEEKHAVCESKTSPVEEAIKNENNSSPVDGGKKRLENSEMEKDGSKNDKQASSNSSKPVKRRITPMVMD</sequence>
<keyword evidence="16" id="KW-0234">DNA repair</keyword>
<feature type="repeat" description="WD" evidence="19">
    <location>
        <begin position="446"/>
        <end position="470"/>
    </location>
</feature>
<keyword evidence="9" id="KW-0156">Chromatin regulator</keyword>
<dbReference type="PROSITE" id="PS50082">
    <property type="entry name" value="WD_REPEATS_2"/>
    <property type="match status" value="4"/>
</dbReference>
<evidence type="ECO:0000256" key="16">
    <source>
        <dbReference type="ARBA" id="ARBA00023204"/>
    </source>
</evidence>
<evidence type="ECO:0000313" key="25">
    <source>
        <dbReference type="EMBL" id="KAL3844735.1"/>
    </source>
</evidence>
<feature type="repeat" description="WD" evidence="19">
    <location>
        <begin position="580"/>
        <end position="611"/>
    </location>
</feature>
<dbReference type="EMBL" id="JBJXBP010000002">
    <property type="protein sequence ID" value="KAL3844735.1"/>
    <property type="molecule type" value="Genomic_DNA"/>
</dbReference>
<evidence type="ECO:0000256" key="11">
    <source>
        <dbReference type="ARBA" id="ARBA00022989"/>
    </source>
</evidence>
<dbReference type="SUPFAM" id="SSF50978">
    <property type="entry name" value="WD40 repeat-like"/>
    <property type="match status" value="1"/>
</dbReference>
<keyword evidence="13 21" id="KW-0472">Membrane</keyword>
<keyword evidence="15" id="KW-0233">DNA recombination</keyword>
<dbReference type="Pfam" id="PF14416">
    <property type="entry name" value="PMR5N"/>
    <property type="match status" value="1"/>
</dbReference>
<keyword evidence="26" id="KW-1185">Reference proteome</keyword>
<dbReference type="InterPro" id="IPR015943">
    <property type="entry name" value="WD40/YVTN_repeat-like_dom_sf"/>
</dbReference>
<keyword evidence="10" id="KW-0735">Signal-anchor</keyword>
<keyword evidence="5 19" id="KW-0853">WD repeat</keyword>
<dbReference type="Pfam" id="PF24105">
    <property type="entry name" value="Beta-prop_CAF1B_HIR1"/>
    <property type="match status" value="1"/>
</dbReference>
<dbReference type="Gene3D" id="2.130.10.10">
    <property type="entry name" value="YVTN repeat-like/Quinoprotein amine dehydrogenase"/>
    <property type="match status" value="2"/>
</dbReference>
<evidence type="ECO:0000256" key="2">
    <source>
        <dbReference type="ARBA" id="ARBA00004167"/>
    </source>
</evidence>
<evidence type="ECO:0000256" key="19">
    <source>
        <dbReference type="PROSITE-ProRule" id="PRU00221"/>
    </source>
</evidence>
<feature type="repeat" description="WD" evidence="19">
    <location>
        <begin position="538"/>
        <end position="579"/>
    </location>
</feature>
<evidence type="ECO:0000256" key="18">
    <source>
        <dbReference type="ARBA" id="ARBA00077035"/>
    </source>
</evidence>
<evidence type="ECO:0000256" key="13">
    <source>
        <dbReference type="ARBA" id="ARBA00023136"/>
    </source>
</evidence>
<comment type="caution">
    <text evidence="25">The sequence shown here is derived from an EMBL/GenBank/DDBJ whole genome shotgun (WGS) entry which is preliminary data.</text>
</comment>
<evidence type="ECO:0000259" key="24">
    <source>
        <dbReference type="Pfam" id="PF24105"/>
    </source>
</evidence>
<evidence type="ECO:0000256" key="7">
    <source>
        <dbReference type="ARBA" id="ARBA00022737"/>
    </source>
</evidence>
<gene>
    <name evidence="25" type="ORF">ACJIZ3_002138</name>
</gene>
<comment type="similarity">
    <text evidence="3">Belongs to the WD repeat HIR1 family.</text>
</comment>
<dbReference type="FunFam" id="2.130.10.10:FF:000466">
    <property type="entry name" value="Chromatin assembly factor 1 subunit FAS2"/>
    <property type="match status" value="1"/>
</dbReference>
<evidence type="ECO:0000256" key="8">
    <source>
        <dbReference type="ARBA" id="ARBA00022763"/>
    </source>
</evidence>
<accession>A0ABD3U8I5</accession>
<dbReference type="InterPro" id="IPR025846">
    <property type="entry name" value="TBL_N"/>
</dbReference>
<comment type="subcellular location">
    <subcellularLocation>
        <location evidence="2">Membrane</location>
        <topology evidence="2">Single-pass membrane protein</topology>
    </subcellularLocation>
    <subcellularLocation>
        <location evidence="1">Nucleus</location>
    </subcellularLocation>
</comment>
<name>A0ABD3U8I5_9LAMI</name>
<keyword evidence="14" id="KW-0804">Transcription</keyword>
<dbReference type="GO" id="GO:0016020">
    <property type="term" value="C:membrane"/>
    <property type="evidence" value="ECO:0007669"/>
    <property type="project" value="UniProtKB-SubCell"/>
</dbReference>
<proteinExistence type="inferred from homology"/>
<dbReference type="PANTHER" id="PTHR15271">
    <property type="entry name" value="CHROMATIN ASSEMBLY FACTOR 1 SUBUNIT B"/>
    <property type="match status" value="1"/>
</dbReference>
<evidence type="ECO:0000256" key="9">
    <source>
        <dbReference type="ARBA" id="ARBA00022853"/>
    </source>
</evidence>
<feature type="domain" description="CAF1B/HIR1 beta-propeller" evidence="24">
    <location>
        <begin position="434"/>
        <end position="803"/>
    </location>
</feature>
<evidence type="ECO:0000313" key="26">
    <source>
        <dbReference type="Proteomes" id="UP001634393"/>
    </source>
</evidence>
<keyword evidence="11 21" id="KW-1133">Transmembrane helix</keyword>
<evidence type="ECO:0000259" key="23">
    <source>
        <dbReference type="Pfam" id="PF14416"/>
    </source>
</evidence>
<dbReference type="GO" id="GO:0006281">
    <property type="term" value="P:DNA repair"/>
    <property type="evidence" value="ECO:0007669"/>
    <property type="project" value="UniProtKB-KW"/>
</dbReference>
<dbReference type="InterPro" id="IPR001680">
    <property type="entry name" value="WD40_rpt"/>
</dbReference>
<dbReference type="GO" id="GO:0006325">
    <property type="term" value="P:chromatin organization"/>
    <property type="evidence" value="ECO:0007669"/>
    <property type="project" value="UniProtKB-KW"/>
</dbReference>
<evidence type="ECO:0000256" key="20">
    <source>
        <dbReference type="SAM" id="MobiDB-lite"/>
    </source>
</evidence>
<evidence type="ECO:0000256" key="21">
    <source>
        <dbReference type="SAM" id="Phobius"/>
    </source>
</evidence>
<dbReference type="InterPro" id="IPR045145">
    <property type="entry name" value="PTHR15271"/>
</dbReference>
<keyword evidence="12" id="KW-0805">Transcription regulation</keyword>
<dbReference type="GO" id="GO:0006310">
    <property type="term" value="P:DNA recombination"/>
    <property type="evidence" value="ECO:0007669"/>
    <property type="project" value="UniProtKB-KW"/>
</dbReference>
<evidence type="ECO:0000259" key="22">
    <source>
        <dbReference type="Pfam" id="PF13839"/>
    </source>
</evidence>
<organism evidence="25 26">
    <name type="scientific">Penstemon smallii</name>
    <dbReference type="NCBI Taxonomy" id="265156"/>
    <lineage>
        <taxon>Eukaryota</taxon>
        <taxon>Viridiplantae</taxon>
        <taxon>Streptophyta</taxon>
        <taxon>Embryophyta</taxon>
        <taxon>Tracheophyta</taxon>
        <taxon>Spermatophyta</taxon>
        <taxon>Magnoliopsida</taxon>
        <taxon>eudicotyledons</taxon>
        <taxon>Gunneridae</taxon>
        <taxon>Pentapetalae</taxon>
        <taxon>asterids</taxon>
        <taxon>lamiids</taxon>
        <taxon>Lamiales</taxon>
        <taxon>Plantaginaceae</taxon>
        <taxon>Cheloneae</taxon>
        <taxon>Penstemon</taxon>
    </lineage>
</organism>
<dbReference type="PANTHER" id="PTHR15271:SF4">
    <property type="entry name" value="CHROMATIN ASSEMBLY FACTOR 1 SUBUNIT B"/>
    <property type="match status" value="1"/>
</dbReference>
<feature type="compositionally biased region" description="Basic and acidic residues" evidence="20">
    <location>
        <begin position="840"/>
        <end position="859"/>
    </location>
</feature>
<evidence type="ECO:0000256" key="5">
    <source>
        <dbReference type="ARBA" id="ARBA00022574"/>
    </source>
</evidence>
<feature type="domain" description="Trichome birefringence-like C-terminal" evidence="22">
    <location>
        <begin position="141"/>
        <end position="411"/>
    </location>
</feature>
<reference evidence="25 26" key="1">
    <citation type="submission" date="2024-12" db="EMBL/GenBank/DDBJ databases">
        <title>The unique morphological basis and parallel evolutionary history of personate flowers in Penstemon.</title>
        <authorList>
            <person name="Depatie T.H."/>
            <person name="Wessinger C.A."/>
        </authorList>
    </citation>
    <scope>NUCLEOTIDE SEQUENCE [LARGE SCALE GENOMIC DNA]</scope>
    <source>
        <strain evidence="25">WTNN_2</strain>
        <tissue evidence="25">Leaf</tissue>
    </source>
</reference>
<evidence type="ECO:0000256" key="4">
    <source>
        <dbReference type="ARBA" id="ARBA00007727"/>
    </source>
</evidence>
<evidence type="ECO:0000256" key="10">
    <source>
        <dbReference type="ARBA" id="ARBA00022968"/>
    </source>
</evidence>
<dbReference type="AlphaFoldDB" id="A0ABD3U8I5"/>
<feature type="region of interest" description="Disordered" evidence="20">
    <location>
        <begin position="822"/>
        <end position="879"/>
    </location>
</feature>
<evidence type="ECO:0000256" key="12">
    <source>
        <dbReference type="ARBA" id="ARBA00023015"/>
    </source>
</evidence>
<dbReference type="InterPro" id="IPR036322">
    <property type="entry name" value="WD40_repeat_dom_sf"/>
</dbReference>
<feature type="repeat" description="WD" evidence="19">
    <location>
        <begin position="490"/>
        <end position="531"/>
    </location>
</feature>
<protein>
    <recommendedName>
        <fullName evidence="18">CAF-1 p60 homolog</fullName>
    </recommendedName>
</protein>
<evidence type="ECO:0000256" key="14">
    <source>
        <dbReference type="ARBA" id="ARBA00023163"/>
    </source>
</evidence>
<evidence type="ECO:0000256" key="1">
    <source>
        <dbReference type="ARBA" id="ARBA00004123"/>
    </source>
</evidence>
<evidence type="ECO:0000256" key="3">
    <source>
        <dbReference type="ARBA" id="ARBA00007306"/>
    </source>
</evidence>
<dbReference type="GO" id="GO:0005634">
    <property type="term" value="C:nucleus"/>
    <property type="evidence" value="ECO:0007669"/>
    <property type="project" value="UniProtKB-SubCell"/>
</dbReference>
<keyword evidence="6 21" id="KW-0812">Transmembrane</keyword>
<feature type="domain" description="Trichome birefringence-like N-terminal" evidence="23">
    <location>
        <begin position="86"/>
        <end position="138"/>
    </location>
</feature>
<evidence type="ECO:0000256" key="6">
    <source>
        <dbReference type="ARBA" id="ARBA00022692"/>
    </source>
</evidence>